<keyword evidence="6 7" id="KW-0472">Membrane</keyword>
<dbReference type="PANTHER" id="PTHR43386:SF1">
    <property type="entry name" value="D,D-DIPEPTIDE TRANSPORT SYSTEM PERMEASE PROTEIN DDPC-RELATED"/>
    <property type="match status" value="1"/>
</dbReference>
<evidence type="ECO:0000256" key="6">
    <source>
        <dbReference type="ARBA" id="ARBA00023136"/>
    </source>
</evidence>
<evidence type="ECO:0000256" key="7">
    <source>
        <dbReference type="SAM" id="Phobius"/>
    </source>
</evidence>
<feature type="transmembrane region" description="Helical" evidence="7">
    <location>
        <begin position="12"/>
        <end position="34"/>
    </location>
</feature>
<feature type="transmembrane region" description="Helical" evidence="7">
    <location>
        <begin position="427"/>
        <end position="445"/>
    </location>
</feature>
<evidence type="ECO:0000256" key="1">
    <source>
        <dbReference type="ARBA" id="ARBA00004651"/>
    </source>
</evidence>
<feature type="transmembrane region" description="Helical" evidence="7">
    <location>
        <begin position="285"/>
        <end position="307"/>
    </location>
</feature>
<proteinExistence type="predicted"/>
<dbReference type="Gene3D" id="1.10.3720.10">
    <property type="entry name" value="MetI-like"/>
    <property type="match status" value="2"/>
</dbReference>
<feature type="transmembrane region" description="Helical" evidence="7">
    <location>
        <begin position="393"/>
        <end position="415"/>
    </location>
</feature>
<keyword evidence="3" id="KW-1003">Cell membrane</keyword>
<sequence length="581" mass="61311">MRPPRLRTRTLATASIAVTTYLLALVATSLLPWFTGREPAFAVLRAREREREATPELLQAIREEFDLPQTPWESVSRWFAGLFRGEFGVSWTNPAQDAWQQATHGFGITATLTFASTMLCLMVALMIVGPRLAGAARGKSAGAAAPQVLAALAALPDFVVAVIVLWFFALTLRALPVGGWSSPAHMVLPSLALGVCAGGVYGRVLLISADSAMQETWVESWRINGVAHSRIVRQLLWRSLVPTIPLLTLFFAGTLASTAAVEVTFNIPGFGRTVVDSALSSDLPVLQVAVFVVLVVGAVSGIAANWLRRFILRRLESDVAGASLSSGMSAGTSVLFDRISLVVAVLPLVAVGVGVVRSGAINTDDRFAGYSLSHPLGADQLGRDIWARLADGFAYSVGVAIAVTAACALIGLIAGHLGSWVLHIGDALNAFPAVLLGLILAGVLGPSTSTAAVAVLAVGWIPLASHCAAVVQEAKASGHYRFAATMGATRWHLLRHHVVPWTAPAVIRHSVGRIAHNAISLAALGYLGVGASVGSPDWGVILEESTRYLERAPWMALGPMVCLVCLGVVAAVATDTFERKR</sequence>
<dbReference type="AlphaFoldDB" id="A0AAU8PN50"/>
<evidence type="ECO:0000256" key="4">
    <source>
        <dbReference type="ARBA" id="ARBA00022692"/>
    </source>
</evidence>
<gene>
    <name evidence="9" type="ORF">CP258_07975</name>
</gene>
<protein>
    <submittedName>
        <fullName evidence="9">ABC transporter permease subunit</fullName>
    </submittedName>
</protein>
<evidence type="ECO:0000313" key="9">
    <source>
        <dbReference type="EMBL" id="AFK17190.1"/>
    </source>
</evidence>
<dbReference type="CDD" id="cd06261">
    <property type="entry name" value="TM_PBP2"/>
    <property type="match status" value="2"/>
</dbReference>
<evidence type="ECO:0000259" key="8">
    <source>
        <dbReference type="Pfam" id="PF00528"/>
    </source>
</evidence>
<feature type="domain" description="ABC transmembrane type-1" evidence="8">
    <location>
        <begin position="135"/>
        <end position="316"/>
    </location>
</feature>
<evidence type="ECO:0000256" key="3">
    <source>
        <dbReference type="ARBA" id="ARBA00022475"/>
    </source>
</evidence>
<dbReference type="RefSeq" id="WP_014367440.1">
    <property type="nucleotide sequence ID" value="NC_017945.3"/>
</dbReference>
<dbReference type="InterPro" id="IPR050366">
    <property type="entry name" value="BP-dependent_transpt_permease"/>
</dbReference>
<dbReference type="EMBL" id="CP003540">
    <property type="protein sequence ID" value="AFK17190.1"/>
    <property type="molecule type" value="Genomic_DNA"/>
</dbReference>
<comment type="subcellular location">
    <subcellularLocation>
        <location evidence="1">Cell membrane</location>
        <topology evidence="1">Multi-pass membrane protein</topology>
    </subcellularLocation>
</comment>
<feature type="transmembrane region" description="Helical" evidence="7">
    <location>
        <begin position="514"/>
        <end position="534"/>
    </location>
</feature>
<dbReference type="GO" id="GO:0005886">
    <property type="term" value="C:plasma membrane"/>
    <property type="evidence" value="ECO:0007669"/>
    <property type="project" value="UniProtKB-SubCell"/>
</dbReference>
<dbReference type="KEGG" id="coe:CP258_07975"/>
<evidence type="ECO:0000313" key="10">
    <source>
        <dbReference type="Proteomes" id="UP000006465"/>
    </source>
</evidence>
<evidence type="ECO:0000256" key="5">
    <source>
        <dbReference type="ARBA" id="ARBA00022989"/>
    </source>
</evidence>
<dbReference type="PANTHER" id="PTHR43386">
    <property type="entry name" value="OLIGOPEPTIDE TRANSPORT SYSTEM PERMEASE PROTEIN APPC"/>
    <property type="match status" value="1"/>
</dbReference>
<feature type="transmembrane region" description="Helical" evidence="7">
    <location>
        <begin position="451"/>
        <end position="471"/>
    </location>
</feature>
<keyword evidence="2" id="KW-0813">Transport</keyword>
<keyword evidence="5 7" id="KW-1133">Transmembrane helix</keyword>
<dbReference type="InterPro" id="IPR035906">
    <property type="entry name" value="MetI-like_sf"/>
</dbReference>
<dbReference type="Pfam" id="PF00528">
    <property type="entry name" value="BPD_transp_1"/>
    <property type="match status" value="2"/>
</dbReference>
<feature type="transmembrane region" description="Helical" evidence="7">
    <location>
        <begin position="554"/>
        <end position="573"/>
    </location>
</feature>
<feature type="transmembrane region" description="Helical" evidence="7">
    <location>
        <begin position="106"/>
        <end position="128"/>
    </location>
</feature>
<feature type="transmembrane region" description="Helical" evidence="7">
    <location>
        <begin position="240"/>
        <end position="265"/>
    </location>
</feature>
<name>A0AAU8PN50_CORPS</name>
<feature type="transmembrane region" description="Helical" evidence="7">
    <location>
        <begin position="148"/>
        <end position="172"/>
    </location>
</feature>
<dbReference type="InterPro" id="IPR000515">
    <property type="entry name" value="MetI-like"/>
</dbReference>
<organism evidence="9 10">
    <name type="scientific">Corynebacterium pseudotuberculosis 258</name>
    <dbReference type="NCBI Taxonomy" id="1168865"/>
    <lineage>
        <taxon>Bacteria</taxon>
        <taxon>Bacillati</taxon>
        <taxon>Actinomycetota</taxon>
        <taxon>Actinomycetes</taxon>
        <taxon>Mycobacteriales</taxon>
        <taxon>Corynebacteriaceae</taxon>
        <taxon>Corynebacterium</taxon>
    </lineage>
</organism>
<dbReference type="Proteomes" id="UP000006465">
    <property type="component" value="Chromosome"/>
</dbReference>
<feature type="domain" description="ABC transmembrane type-1" evidence="8">
    <location>
        <begin position="410"/>
        <end position="580"/>
    </location>
</feature>
<dbReference type="GO" id="GO:0055085">
    <property type="term" value="P:transmembrane transport"/>
    <property type="evidence" value="ECO:0007669"/>
    <property type="project" value="InterPro"/>
</dbReference>
<reference evidence="9 10" key="1">
    <citation type="journal article" date="2013" name="J. Biotechnol.">
        <title>Genome sequence of Corynebacterium pseudotuberculosis biovar equi strain 258 and prediction of antigenic targets to improve biotechnological vaccine production.</title>
        <authorList>
            <person name="Soares S.C."/>
            <person name="Trost E."/>
            <person name="Ramos R.T."/>
            <person name="Carneiro A.R."/>
            <person name="Santos A.R."/>
            <person name="Pinto A.C."/>
            <person name="Barbosa E."/>
            <person name="Aburjaile F."/>
            <person name="Ali A."/>
            <person name="Diniz C.A."/>
            <person name="Hassan S.S."/>
            <person name="Fiaux K."/>
            <person name="Guimaraes L.C."/>
            <person name="Bakhtiar S.M."/>
            <person name="Pereira U."/>
            <person name="Almeida S.S."/>
            <person name="Abreu V.A."/>
            <person name="Rocha F.S."/>
            <person name="Dorella F.A."/>
            <person name="Miyoshi A."/>
            <person name="Silva A."/>
            <person name="Azevedo V."/>
            <person name="Tauch A."/>
        </authorList>
    </citation>
    <scope>NUCLEOTIDE SEQUENCE [LARGE SCALE GENOMIC DNA]</scope>
    <source>
        <strain evidence="9 10">258</strain>
    </source>
</reference>
<feature type="transmembrane region" description="Helical" evidence="7">
    <location>
        <begin position="184"/>
        <end position="206"/>
    </location>
</feature>
<accession>A0AAU8PN50</accession>
<keyword evidence="4 7" id="KW-0812">Transmembrane</keyword>
<evidence type="ECO:0000256" key="2">
    <source>
        <dbReference type="ARBA" id="ARBA00022448"/>
    </source>
</evidence>
<dbReference type="SUPFAM" id="SSF161098">
    <property type="entry name" value="MetI-like"/>
    <property type="match status" value="1"/>
</dbReference>
<feature type="transmembrane region" description="Helical" evidence="7">
    <location>
        <begin position="335"/>
        <end position="356"/>
    </location>
</feature>